<organism evidence="1 2">
    <name type="scientific">Paraconexibacter algicola</name>
    <dbReference type="NCBI Taxonomy" id="2133960"/>
    <lineage>
        <taxon>Bacteria</taxon>
        <taxon>Bacillati</taxon>
        <taxon>Actinomycetota</taxon>
        <taxon>Thermoleophilia</taxon>
        <taxon>Solirubrobacterales</taxon>
        <taxon>Paraconexibacteraceae</taxon>
        <taxon>Paraconexibacter</taxon>
    </lineage>
</organism>
<protein>
    <submittedName>
        <fullName evidence="1">Uncharacterized protein</fullName>
    </submittedName>
</protein>
<dbReference type="AlphaFoldDB" id="A0A2T4UJZ4"/>
<reference evidence="1 2" key="1">
    <citation type="submission" date="2018-03" db="EMBL/GenBank/DDBJ databases">
        <title>Aquarubrobacter algicola gen. nov., sp. nov., a novel actinobacterium isolated from shallow eutrophic lake during the end of cyanobacterial harmful algal blooms.</title>
        <authorList>
            <person name="Chun S.J."/>
        </authorList>
    </citation>
    <scope>NUCLEOTIDE SEQUENCE [LARGE SCALE GENOMIC DNA]</scope>
    <source>
        <strain evidence="1 2">Seoho-28</strain>
    </source>
</reference>
<accession>A0A2T4UJZ4</accession>
<dbReference type="EMBL" id="PYYB01000001">
    <property type="protein sequence ID" value="PTL59560.1"/>
    <property type="molecule type" value="Genomic_DNA"/>
</dbReference>
<dbReference type="Proteomes" id="UP000240739">
    <property type="component" value="Unassembled WGS sequence"/>
</dbReference>
<proteinExistence type="predicted"/>
<evidence type="ECO:0000313" key="1">
    <source>
        <dbReference type="EMBL" id="PTL59560.1"/>
    </source>
</evidence>
<keyword evidence="2" id="KW-1185">Reference proteome</keyword>
<comment type="caution">
    <text evidence="1">The sequence shown here is derived from an EMBL/GenBank/DDBJ whole genome shotgun (WGS) entry which is preliminary data.</text>
</comment>
<name>A0A2T4UJZ4_9ACTN</name>
<sequence length="342" mass="36689">MNRFPFVQFEYTHSLGPPAGRYIVHPEEETPESSGVLDELDQAFDEMSAAGAPAGGATVAEAAAPPAAPATDFDDDYLLGSADVLVIRVVGAPPPKGGRFGRGGAPEVADGEKPRETSLTIATIVFGTRLLPDDKIARRFFESVQTKADERDQWSRAALETLNRAVVAYRACAADPYVADVSPLDARATRIGYGIAELVSAGKWEKAIAVPPPPTVRLSRDQKLMPTQAMGMVLTGNGKVLESEELVLRAVLDLEQHRPRAAASGLHAGFELLLGEFGGQVMAGALQSQLERLVEQRDEIKDLAAASRRGSLSTREVERLVDLAEATGALVDRWRYEALGFA</sequence>
<evidence type="ECO:0000313" key="2">
    <source>
        <dbReference type="Proteomes" id="UP000240739"/>
    </source>
</evidence>
<gene>
    <name evidence="1" type="ORF">C7Y72_07815</name>
</gene>
<dbReference type="OrthoDB" id="5244290at2"/>
<dbReference type="RefSeq" id="WP_107568205.1">
    <property type="nucleotide sequence ID" value="NZ_PYYB01000001.1"/>
</dbReference>